<dbReference type="RefSeq" id="WP_193952667.1">
    <property type="nucleotide sequence ID" value="NZ_JADEYS010000006.1"/>
</dbReference>
<evidence type="ECO:0000313" key="1">
    <source>
        <dbReference type="EMBL" id="MBE9397115.1"/>
    </source>
</evidence>
<dbReference type="InterPro" id="IPR058227">
    <property type="entry name" value="RSP_7527-like"/>
</dbReference>
<protein>
    <submittedName>
        <fullName evidence="1">Uncharacterized protein</fullName>
    </submittedName>
</protein>
<accession>A0A8J7K5K5</accession>
<comment type="caution">
    <text evidence="1">The sequence shown here is derived from an EMBL/GenBank/DDBJ whole genome shotgun (WGS) entry which is preliminary data.</text>
</comment>
<dbReference type="Proteomes" id="UP000640333">
    <property type="component" value="Unassembled WGS sequence"/>
</dbReference>
<dbReference type="AlphaFoldDB" id="A0A8J7K5K5"/>
<keyword evidence="2" id="KW-1185">Reference proteome</keyword>
<gene>
    <name evidence="1" type="ORF">IOQ59_07555</name>
</gene>
<reference evidence="1" key="1">
    <citation type="submission" date="2020-10" db="EMBL/GenBank/DDBJ databases">
        <title>Bacterium isolated from coastal waters sediment.</title>
        <authorList>
            <person name="Chen R.-J."/>
            <person name="Lu D.-C."/>
            <person name="Zhu K.-L."/>
            <person name="Du Z.-J."/>
        </authorList>
    </citation>
    <scope>NUCLEOTIDE SEQUENCE</scope>
    <source>
        <strain evidence="1">N1Y112</strain>
    </source>
</reference>
<dbReference type="EMBL" id="JADEYS010000006">
    <property type="protein sequence ID" value="MBE9397115.1"/>
    <property type="molecule type" value="Genomic_DNA"/>
</dbReference>
<evidence type="ECO:0000313" key="2">
    <source>
        <dbReference type="Proteomes" id="UP000640333"/>
    </source>
</evidence>
<organism evidence="1 2">
    <name type="scientific">Pontibacterium sinense</name>
    <dbReference type="NCBI Taxonomy" id="2781979"/>
    <lineage>
        <taxon>Bacteria</taxon>
        <taxon>Pseudomonadati</taxon>
        <taxon>Pseudomonadota</taxon>
        <taxon>Gammaproteobacteria</taxon>
        <taxon>Oceanospirillales</taxon>
        <taxon>Oceanospirillaceae</taxon>
        <taxon>Pontibacterium</taxon>
    </lineage>
</organism>
<proteinExistence type="predicted"/>
<dbReference type="NCBIfam" id="NF046098">
    <property type="entry name" value="RSP_7527_fam"/>
    <property type="match status" value="1"/>
</dbReference>
<name>A0A8J7K5K5_9GAMM</name>
<sequence>MQNEIVIRTNEAGEPDMDFYLREAQMLREQALVDTFTSLISSIAAAVRFAKQKLNFSRQPSFGTLLGH</sequence>